<keyword evidence="4 7" id="KW-0863">Zinc-finger</keyword>
<dbReference type="SUPFAM" id="SSF57850">
    <property type="entry name" value="RING/U-box"/>
    <property type="match status" value="1"/>
</dbReference>
<dbReference type="OrthoDB" id="1431934at2759"/>
<evidence type="ECO:0000256" key="2">
    <source>
        <dbReference type="ARBA" id="ARBA00022723"/>
    </source>
</evidence>
<feature type="transmembrane region" description="Helical" evidence="9">
    <location>
        <begin position="147"/>
        <end position="174"/>
    </location>
</feature>
<evidence type="ECO:0000256" key="7">
    <source>
        <dbReference type="PROSITE-ProRule" id="PRU00175"/>
    </source>
</evidence>
<keyword evidence="6" id="KW-0862">Zinc</keyword>
<dbReference type="InterPro" id="IPR018957">
    <property type="entry name" value="Znf_C3HC4_RING-type"/>
</dbReference>
<evidence type="ECO:0000256" key="9">
    <source>
        <dbReference type="SAM" id="Phobius"/>
    </source>
</evidence>
<keyword evidence="1" id="KW-0808">Transferase</keyword>
<evidence type="ECO:0000259" key="11">
    <source>
        <dbReference type="PROSITE" id="PS51873"/>
    </source>
</evidence>
<keyword evidence="9" id="KW-0472">Membrane</keyword>
<proteinExistence type="predicted"/>
<dbReference type="Proteomes" id="UP000838756">
    <property type="component" value="Unassembled WGS sequence"/>
</dbReference>
<gene>
    <name evidence="12" type="primary">jg14236</name>
    <name evidence="12" type="ORF">PAEG_LOCUS17209</name>
</gene>
<protein>
    <submittedName>
        <fullName evidence="12">Jg14236 protein</fullName>
    </submittedName>
</protein>
<dbReference type="PROSITE" id="PS51873">
    <property type="entry name" value="TRIAD"/>
    <property type="match status" value="1"/>
</dbReference>
<dbReference type="InterPro" id="IPR001841">
    <property type="entry name" value="Znf_RING"/>
</dbReference>
<keyword evidence="9" id="KW-0812">Transmembrane</keyword>
<dbReference type="InterPro" id="IPR031127">
    <property type="entry name" value="E3_UB_ligase_RBR"/>
</dbReference>
<dbReference type="GO" id="GO:0016567">
    <property type="term" value="P:protein ubiquitination"/>
    <property type="evidence" value="ECO:0007669"/>
    <property type="project" value="InterPro"/>
</dbReference>
<dbReference type="AlphaFoldDB" id="A0A8S4RQP6"/>
<evidence type="ECO:0000259" key="10">
    <source>
        <dbReference type="PROSITE" id="PS50089"/>
    </source>
</evidence>
<evidence type="ECO:0000256" key="1">
    <source>
        <dbReference type="ARBA" id="ARBA00022679"/>
    </source>
</evidence>
<dbReference type="InterPro" id="IPR013083">
    <property type="entry name" value="Znf_RING/FYVE/PHD"/>
</dbReference>
<keyword evidence="3" id="KW-0677">Repeat</keyword>
<accession>A0A8S4RQP6</accession>
<organism evidence="12 13">
    <name type="scientific">Pararge aegeria aegeria</name>
    <dbReference type="NCBI Taxonomy" id="348720"/>
    <lineage>
        <taxon>Eukaryota</taxon>
        <taxon>Metazoa</taxon>
        <taxon>Ecdysozoa</taxon>
        <taxon>Arthropoda</taxon>
        <taxon>Hexapoda</taxon>
        <taxon>Insecta</taxon>
        <taxon>Pterygota</taxon>
        <taxon>Neoptera</taxon>
        <taxon>Endopterygota</taxon>
        <taxon>Lepidoptera</taxon>
        <taxon>Glossata</taxon>
        <taxon>Ditrysia</taxon>
        <taxon>Papilionoidea</taxon>
        <taxon>Nymphalidae</taxon>
        <taxon>Satyrinae</taxon>
        <taxon>Satyrini</taxon>
        <taxon>Parargina</taxon>
        <taxon>Pararge</taxon>
    </lineage>
</organism>
<evidence type="ECO:0000256" key="8">
    <source>
        <dbReference type="SAM" id="MobiDB-lite"/>
    </source>
</evidence>
<dbReference type="GO" id="GO:0005634">
    <property type="term" value="C:nucleus"/>
    <property type="evidence" value="ECO:0007669"/>
    <property type="project" value="UniProtKB-ARBA"/>
</dbReference>
<dbReference type="PROSITE" id="PS50089">
    <property type="entry name" value="ZF_RING_2"/>
    <property type="match status" value="1"/>
</dbReference>
<sequence>MLQGEVLDCPLCLSTFSAVSMVRLAWCAHRCCEPCLRQYLAIEIFEARVPVNCPVCHESMHPSDVRRIVDNPTLYDKYEEFSVRRALAADPDTRWCPAPDCSADLQTKAQDTGPRWHIRLCHRGNCIQFYNKLPIDILEMPLKKFKVVLNLLVSPLVAGLAVGIGVPILLFYVYGVVPVSLCRAGGCAAAPSPFDDDRDQPVDNPLDLDAASRRLEPSIGDASLSAGSQQAEVRAPSLAGLAGSLGGHEAASPATHRLEVTADVAASDTASAASWPDDLPSTSASTSRSAARLRSLFLYGSAHPPSDPEVGECQQPPISLITPSQRVELSAACETRSVRSPSPDAS</sequence>
<keyword evidence="13" id="KW-1185">Reference proteome</keyword>
<feature type="region of interest" description="Disordered" evidence="8">
    <location>
        <begin position="300"/>
        <end position="323"/>
    </location>
</feature>
<reference evidence="12" key="1">
    <citation type="submission" date="2022-03" db="EMBL/GenBank/DDBJ databases">
        <authorList>
            <person name="Lindestad O."/>
        </authorList>
    </citation>
    <scope>NUCLEOTIDE SEQUENCE</scope>
</reference>
<evidence type="ECO:0000256" key="6">
    <source>
        <dbReference type="ARBA" id="ARBA00022833"/>
    </source>
</evidence>
<feature type="domain" description="RING-type" evidence="11">
    <location>
        <begin position="5"/>
        <end position="126"/>
    </location>
</feature>
<dbReference type="Gene3D" id="3.30.40.10">
    <property type="entry name" value="Zinc/RING finger domain, C3HC4 (zinc finger)"/>
    <property type="match status" value="1"/>
</dbReference>
<dbReference type="EMBL" id="CAKXAJ010025535">
    <property type="protein sequence ID" value="CAH2240641.1"/>
    <property type="molecule type" value="Genomic_DNA"/>
</dbReference>
<evidence type="ECO:0000256" key="3">
    <source>
        <dbReference type="ARBA" id="ARBA00022737"/>
    </source>
</evidence>
<keyword evidence="2" id="KW-0479">Metal-binding</keyword>
<dbReference type="FunFam" id="3.30.40.10:FF:000137">
    <property type="entry name" value="RanBP-type and C3HC4-type zinc finger-containing protein 1"/>
    <property type="match status" value="1"/>
</dbReference>
<comment type="caution">
    <text evidence="12">The sequence shown here is derived from an EMBL/GenBank/DDBJ whole genome shotgun (WGS) entry which is preliminary data.</text>
</comment>
<keyword evidence="5" id="KW-0833">Ubl conjugation pathway</keyword>
<evidence type="ECO:0000313" key="13">
    <source>
        <dbReference type="Proteomes" id="UP000838756"/>
    </source>
</evidence>
<dbReference type="InterPro" id="IPR044066">
    <property type="entry name" value="TRIAD_supradom"/>
</dbReference>
<feature type="domain" description="RING-type" evidence="10">
    <location>
        <begin position="9"/>
        <end position="57"/>
    </location>
</feature>
<evidence type="ECO:0000256" key="4">
    <source>
        <dbReference type="ARBA" id="ARBA00022771"/>
    </source>
</evidence>
<dbReference type="Pfam" id="PF00097">
    <property type="entry name" value="zf-C3HC4"/>
    <property type="match status" value="1"/>
</dbReference>
<dbReference type="GO" id="GO:0004842">
    <property type="term" value="F:ubiquitin-protein transferase activity"/>
    <property type="evidence" value="ECO:0007669"/>
    <property type="project" value="InterPro"/>
</dbReference>
<evidence type="ECO:0000313" key="12">
    <source>
        <dbReference type="EMBL" id="CAH2240641.1"/>
    </source>
</evidence>
<keyword evidence="9" id="KW-1133">Transmembrane helix</keyword>
<dbReference type="PANTHER" id="PTHR11685">
    <property type="entry name" value="RBR FAMILY RING FINGER AND IBR DOMAIN-CONTAINING"/>
    <property type="match status" value="1"/>
</dbReference>
<dbReference type="GO" id="GO:0008270">
    <property type="term" value="F:zinc ion binding"/>
    <property type="evidence" value="ECO:0007669"/>
    <property type="project" value="UniProtKB-KW"/>
</dbReference>
<name>A0A8S4RQP6_9NEOP</name>
<evidence type="ECO:0000256" key="5">
    <source>
        <dbReference type="ARBA" id="ARBA00022786"/>
    </source>
</evidence>